<dbReference type="GO" id="GO:0006629">
    <property type="term" value="P:lipid metabolic process"/>
    <property type="evidence" value="ECO:0007669"/>
    <property type="project" value="InterPro"/>
</dbReference>
<feature type="domain" description="Phosphatidylinositol-specific phospholipase C X" evidence="1">
    <location>
        <begin position="317"/>
        <end position="460"/>
    </location>
</feature>
<organism evidence="2 3">
    <name type="scientific">Podospora aff. communis PSN243</name>
    <dbReference type="NCBI Taxonomy" id="3040156"/>
    <lineage>
        <taxon>Eukaryota</taxon>
        <taxon>Fungi</taxon>
        <taxon>Dikarya</taxon>
        <taxon>Ascomycota</taxon>
        <taxon>Pezizomycotina</taxon>
        <taxon>Sordariomycetes</taxon>
        <taxon>Sordariomycetidae</taxon>
        <taxon>Sordariales</taxon>
        <taxon>Podosporaceae</taxon>
        <taxon>Podospora</taxon>
    </lineage>
</organism>
<dbReference type="PANTHER" id="PTHR13593:SF148">
    <property type="entry name" value="PHOSPHATIDYLINOSITOL-SPECIFIC PHOSPHOLIPASE C X DOMAIN-CONTAINING PROTEIN"/>
    <property type="match status" value="1"/>
</dbReference>
<dbReference type="InterPro" id="IPR017946">
    <property type="entry name" value="PLC-like_Pdiesterase_TIM-brl"/>
</dbReference>
<dbReference type="EMBL" id="MU865931">
    <property type="protein sequence ID" value="KAK4450733.1"/>
    <property type="molecule type" value="Genomic_DNA"/>
</dbReference>
<proteinExistence type="predicted"/>
<reference evidence="2" key="1">
    <citation type="journal article" date="2023" name="Mol. Phylogenet. Evol.">
        <title>Genome-scale phylogeny and comparative genomics of the fungal order Sordariales.</title>
        <authorList>
            <person name="Hensen N."/>
            <person name="Bonometti L."/>
            <person name="Westerberg I."/>
            <person name="Brannstrom I.O."/>
            <person name="Guillou S."/>
            <person name="Cros-Aarteil S."/>
            <person name="Calhoun S."/>
            <person name="Haridas S."/>
            <person name="Kuo A."/>
            <person name="Mondo S."/>
            <person name="Pangilinan J."/>
            <person name="Riley R."/>
            <person name="LaButti K."/>
            <person name="Andreopoulos B."/>
            <person name="Lipzen A."/>
            <person name="Chen C."/>
            <person name="Yan M."/>
            <person name="Daum C."/>
            <person name="Ng V."/>
            <person name="Clum A."/>
            <person name="Steindorff A."/>
            <person name="Ohm R.A."/>
            <person name="Martin F."/>
            <person name="Silar P."/>
            <person name="Natvig D.O."/>
            <person name="Lalanne C."/>
            <person name="Gautier V."/>
            <person name="Ament-Velasquez S.L."/>
            <person name="Kruys A."/>
            <person name="Hutchinson M.I."/>
            <person name="Powell A.J."/>
            <person name="Barry K."/>
            <person name="Miller A.N."/>
            <person name="Grigoriev I.V."/>
            <person name="Debuchy R."/>
            <person name="Gladieux P."/>
            <person name="Hiltunen Thoren M."/>
            <person name="Johannesson H."/>
        </authorList>
    </citation>
    <scope>NUCLEOTIDE SEQUENCE</scope>
    <source>
        <strain evidence="2">PSN243</strain>
    </source>
</reference>
<evidence type="ECO:0000313" key="3">
    <source>
        <dbReference type="Proteomes" id="UP001321760"/>
    </source>
</evidence>
<dbReference type="SUPFAM" id="SSF89372">
    <property type="entry name" value="Fucose-specific lectin"/>
    <property type="match status" value="2"/>
</dbReference>
<evidence type="ECO:0000259" key="1">
    <source>
        <dbReference type="SMART" id="SM00148"/>
    </source>
</evidence>
<evidence type="ECO:0000313" key="2">
    <source>
        <dbReference type="EMBL" id="KAK4450733.1"/>
    </source>
</evidence>
<sequence>MSWVPHGPSNSGLVQASLHGQSKTVPAVATYRGELWCLWADLEGNSWYAVTGEEEGQFGDRIAFPQPGLPVMANLSGHLHAVIVLDTGELAHFMFDDEKHAWVFLGPLSGAITHSSPCLAAFRNQLFSGFVRDGSLQYAVWTSSASSPSSASNPSGTWSKPAKVLEGNVQFRGIPALFVLRGSLHLLCASDSSSREILCFAYNYTKSTWAGCEDISEGRAASGVSATSYGDKALLGFIENGPDDESHTVCVATFIDDKWQPHEMVADETAADPPQICILNGRIHCIFNQNTPSRDLRWYSRPLSSYSLSSWMSFIPDSTPLSRITIPGTHDSCARSNIPFVRTQYLSVTQQLRLGIRFLDLRLRLHSNSTLFCYHGGVPLNLPRRLPFTSVMTEVFNFLTAHPSETILISIDNDDPSPRDPPAFYHAVCHTISTTPSLWCTSPTTPPLSHARGRAVLLRRYAGDPTIPQHLQMGLDLSLWINNSSSFTIVTSTNIRIHIQDKWRFSQRISLSELIERKSTFVQQLMVKAAGMETPGSTPESSPPREGDLTAEVDQGGVNDWYINFCSAVGDPTEHGEIAEAKWVAIGACSGWRRKWVSGMNTLTREFLAEAEFENQGNDCVQETGQQPSGVRLGIVNLDYPELPEDNDLVARLIELNFLNQRAHV</sequence>
<protein>
    <submittedName>
        <fullName evidence="2">Phosphatidylinositol-specific phospholipase</fullName>
    </submittedName>
</protein>
<comment type="caution">
    <text evidence="2">The sequence shown here is derived from an EMBL/GenBank/DDBJ whole genome shotgun (WGS) entry which is preliminary data.</text>
</comment>
<accession>A0AAV9GTM8</accession>
<dbReference type="AlphaFoldDB" id="A0AAV9GTM8"/>
<reference evidence="2" key="2">
    <citation type="submission" date="2023-05" db="EMBL/GenBank/DDBJ databases">
        <authorList>
            <consortium name="Lawrence Berkeley National Laboratory"/>
            <person name="Steindorff A."/>
            <person name="Hensen N."/>
            <person name="Bonometti L."/>
            <person name="Westerberg I."/>
            <person name="Brannstrom I.O."/>
            <person name="Guillou S."/>
            <person name="Cros-Aarteil S."/>
            <person name="Calhoun S."/>
            <person name="Haridas S."/>
            <person name="Kuo A."/>
            <person name="Mondo S."/>
            <person name="Pangilinan J."/>
            <person name="Riley R."/>
            <person name="Labutti K."/>
            <person name="Andreopoulos B."/>
            <person name="Lipzen A."/>
            <person name="Chen C."/>
            <person name="Yanf M."/>
            <person name="Daum C."/>
            <person name="Ng V."/>
            <person name="Clum A."/>
            <person name="Ohm R."/>
            <person name="Martin F."/>
            <person name="Silar P."/>
            <person name="Natvig D."/>
            <person name="Lalanne C."/>
            <person name="Gautier V."/>
            <person name="Ament-Velasquez S.L."/>
            <person name="Kruys A."/>
            <person name="Hutchinson M.I."/>
            <person name="Powell A.J."/>
            <person name="Barry K."/>
            <person name="Miller A.N."/>
            <person name="Grigoriev I.V."/>
            <person name="Debuchy R."/>
            <person name="Gladieux P."/>
            <person name="Thoren M.H."/>
            <person name="Johannesson H."/>
        </authorList>
    </citation>
    <scope>NUCLEOTIDE SEQUENCE</scope>
    <source>
        <strain evidence="2">PSN243</strain>
    </source>
</reference>
<name>A0AAV9GTM8_9PEZI</name>
<dbReference type="CDD" id="cd08586">
    <property type="entry name" value="PI-PLCc_BcPLC_like"/>
    <property type="match status" value="1"/>
</dbReference>
<dbReference type="PANTHER" id="PTHR13593">
    <property type="match status" value="1"/>
</dbReference>
<dbReference type="Proteomes" id="UP001321760">
    <property type="component" value="Unassembled WGS sequence"/>
</dbReference>
<dbReference type="PROSITE" id="PS50007">
    <property type="entry name" value="PIPLC_X_DOMAIN"/>
    <property type="match status" value="1"/>
</dbReference>
<keyword evidence="3" id="KW-1185">Reference proteome</keyword>
<dbReference type="Gene3D" id="3.20.20.190">
    <property type="entry name" value="Phosphatidylinositol (PI) phosphodiesterase"/>
    <property type="match status" value="1"/>
</dbReference>
<dbReference type="SUPFAM" id="SSF51695">
    <property type="entry name" value="PLC-like phosphodiesterases"/>
    <property type="match status" value="1"/>
</dbReference>
<gene>
    <name evidence="2" type="ORF">QBC34DRAFT_379004</name>
</gene>
<dbReference type="InterPro" id="IPR051057">
    <property type="entry name" value="PI-PLC_domain"/>
</dbReference>
<dbReference type="InterPro" id="IPR000909">
    <property type="entry name" value="PLipase_C_PInositol-sp_X_dom"/>
</dbReference>
<dbReference type="Pfam" id="PF26146">
    <property type="entry name" value="PI-PLC_X"/>
    <property type="match status" value="1"/>
</dbReference>
<dbReference type="SMART" id="SM00148">
    <property type="entry name" value="PLCXc"/>
    <property type="match status" value="1"/>
</dbReference>
<dbReference type="GO" id="GO:0008081">
    <property type="term" value="F:phosphoric diester hydrolase activity"/>
    <property type="evidence" value="ECO:0007669"/>
    <property type="project" value="InterPro"/>
</dbReference>